<feature type="transmembrane region" description="Helical" evidence="4">
    <location>
        <begin position="251"/>
        <end position="270"/>
    </location>
</feature>
<dbReference type="InterPro" id="IPR037541">
    <property type="entry name" value="MFS_YfcJ"/>
</dbReference>
<keyword evidence="4" id="KW-1003">Cell membrane</keyword>
<feature type="transmembrane region" description="Helical" evidence="4">
    <location>
        <begin position="12"/>
        <end position="35"/>
    </location>
</feature>
<dbReference type="Pfam" id="PF07690">
    <property type="entry name" value="MFS_1"/>
    <property type="match status" value="1"/>
</dbReference>
<comment type="subcellular location">
    <subcellularLocation>
        <location evidence="4">Cell inner membrane</location>
        <topology evidence="4">Multi-pass membrane protein</topology>
    </subcellularLocation>
</comment>
<feature type="transmembrane region" description="Helical" evidence="4">
    <location>
        <begin position="306"/>
        <end position="330"/>
    </location>
</feature>
<dbReference type="InterPro" id="IPR020846">
    <property type="entry name" value="MFS_dom"/>
</dbReference>
<feature type="transmembrane region" description="Helical" evidence="4">
    <location>
        <begin position="177"/>
        <end position="198"/>
    </location>
</feature>
<sequence length="406" mass="40470">MAATDTAPDRSGTTAALAPIMAAVFAAFLLIGLALPVLPLHLHDRLGFGPFAVGLVTGSQFVASLLSRIGAGNYADGRGGKRAVIVGLVAAVLAGLVYLGSLALLDRPTVSATALFVGRAVLGAAESFIITGGVAWGLALSGGRNSGKVIAWIGMAMFAALALGAPIGSALYEAGGFAAIALATMVLPIATLLAILPMRGVRAAGSAARQSWARVAQAVWLPGVGAALSSLGYGAILSFAALLFAERGWHPVWLPFTAYAASLIAARLCFGHLPDRLGGARVAAIFVAVEAAGLLSIWLAPGPLVAAIGAGLTGLGYSLVYPGLGVEAVAHLPASSRGLAMGLYTVFLDVALGFGSPALGLIAASAGLRFVFLAAAAAAVPALAIALLLRRKARVTGPGTKRAAAG</sequence>
<feature type="transmembrane region" description="Helical" evidence="4">
    <location>
        <begin position="342"/>
        <end position="364"/>
    </location>
</feature>
<evidence type="ECO:0000313" key="6">
    <source>
        <dbReference type="EMBL" id="MDX8480668.1"/>
    </source>
</evidence>
<dbReference type="SUPFAM" id="SSF103473">
    <property type="entry name" value="MFS general substrate transporter"/>
    <property type="match status" value="1"/>
</dbReference>
<dbReference type="Gene3D" id="1.20.1250.20">
    <property type="entry name" value="MFS general substrate transporter like domains"/>
    <property type="match status" value="1"/>
</dbReference>
<evidence type="ECO:0000256" key="1">
    <source>
        <dbReference type="ARBA" id="ARBA00022692"/>
    </source>
</evidence>
<reference evidence="6 7" key="1">
    <citation type="submission" date="2023-08" db="EMBL/GenBank/DDBJ databases">
        <title>Implementing the SeqCode for naming new Mesorhizobium species isolated from Vachellia karroo root nodules.</title>
        <authorList>
            <person name="Van Lill M."/>
        </authorList>
    </citation>
    <scope>NUCLEOTIDE SEQUENCE [LARGE SCALE GENOMIC DNA]</scope>
    <source>
        <strain evidence="6 7">VK24D</strain>
    </source>
</reference>
<organism evidence="6 7">
    <name type="scientific">Mesorhizobium album</name>
    <dbReference type="NCBI Taxonomy" id="3072314"/>
    <lineage>
        <taxon>Bacteria</taxon>
        <taxon>Pseudomonadati</taxon>
        <taxon>Pseudomonadota</taxon>
        <taxon>Alphaproteobacteria</taxon>
        <taxon>Hyphomicrobiales</taxon>
        <taxon>Phyllobacteriaceae</taxon>
        <taxon>Mesorhizobium</taxon>
    </lineage>
</organism>
<dbReference type="InterPro" id="IPR011701">
    <property type="entry name" value="MFS"/>
</dbReference>
<feature type="transmembrane region" description="Helical" evidence="4">
    <location>
        <begin position="282"/>
        <end position="300"/>
    </location>
</feature>
<feature type="transmembrane region" description="Helical" evidence="4">
    <location>
        <begin position="370"/>
        <end position="389"/>
    </location>
</feature>
<name>A0ABU4Y2X2_9HYPH</name>
<keyword evidence="7" id="KW-1185">Reference proteome</keyword>
<evidence type="ECO:0000256" key="4">
    <source>
        <dbReference type="HAMAP-Rule" id="MF_02091"/>
    </source>
</evidence>
<comment type="caution">
    <text evidence="6">The sequence shown here is derived from an EMBL/GenBank/DDBJ whole genome shotgun (WGS) entry which is preliminary data.</text>
</comment>
<keyword evidence="4" id="KW-0997">Cell inner membrane</keyword>
<proteinExistence type="inferred from homology"/>
<gene>
    <name evidence="6" type="ORF">RFN28_19675</name>
</gene>
<keyword evidence="4" id="KW-0813">Transport</keyword>
<dbReference type="Proteomes" id="UP001287059">
    <property type="component" value="Unassembled WGS sequence"/>
</dbReference>
<dbReference type="NCBIfam" id="NF003477">
    <property type="entry name" value="PRK05122.1"/>
    <property type="match status" value="1"/>
</dbReference>
<feature type="transmembrane region" description="Helical" evidence="4">
    <location>
        <begin position="47"/>
        <end position="71"/>
    </location>
</feature>
<dbReference type="HAMAP" id="MF_02091">
    <property type="entry name" value="MFS_YfcJ"/>
    <property type="match status" value="1"/>
</dbReference>
<dbReference type="RefSeq" id="WP_320288980.1">
    <property type="nucleotide sequence ID" value="NZ_JAVIIW010000023.1"/>
</dbReference>
<evidence type="ECO:0000313" key="7">
    <source>
        <dbReference type="Proteomes" id="UP001287059"/>
    </source>
</evidence>
<feature type="transmembrane region" description="Helical" evidence="4">
    <location>
        <begin position="219"/>
        <end position="245"/>
    </location>
</feature>
<feature type="transmembrane region" description="Helical" evidence="4">
    <location>
        <begin position="116"/>
        <end position="138"/>
    </location>
</feature>
<dbReference type="PANTHER" id="PTHR23531">
    <property type="entry name" value="QUINOLENE RESISTANCE PROTEIN NORA"/>
    <property type="match status" value="1"/>
</dbReference>
<dbReference type="PANTHER" id="PTHR23531:SF1">
    <property type="entry name" value="QUINOLENE RESISTANCE PROTEIN NORA"/>
    <property type="match status" value="1"/>
</dbReference>
<comment type="similarity">
    <text evidence="4">Belongs to the major facilitator superfamily. YfcJ family.</text>
</comment>
<keyword evidence="1 4" id="KW-0812">Transmembrane</keyword>
<dbReference type="EMBL" id="JAVIIW010000023">
    <property type="protein sequence ID" value="MDX8480668.1"/>
    <property type="molecule type" value="Genomic_DNA"/>
</dbReference>
<dbReference type="PROSITE" id="PS50850">
    <property type="entry name" value="MFS"/>
    <property type="match status" value="1"/>
</dbReference>
<feature type="domain" description="Major facilitator superfamily (MFS) profile" evidence="5">
    <location>
        <begin position="183"/>
        <end position="406"/>
    </location>
</feature>
<protein>
    <recommendedName>
        <fullName evidence="4">Uncharacterized MFS-type transporter RFN28_19675</fullName>
    </recommendedName>
</protein>
<dbReference type="InterPro" id="IPR036259">
    <property type="entry name" value="MFS_trans_sf"/>
</dbReference>
<evidence type="ECO:0000256" key="2">
    <source>
        <dbReference type="ARBA" id="ARBA00022989"/>
    </source>
</evidence>
<dbReference type="NCBIfam" id="NF009048">
    <property type="entry name" value="PRK12382.1"/>
    <property type="match status" value="1"/>
</dbReference>
<accession>A0ABU4Y2X2</accession>
<keyword evidence="3 4" id="KW-0472">Membrane</keyword>
<feature type="transmembrane region" description="Helical" evidence="4">
    <location>
        <begin position="150"/>
        <end position="171"/>
    </location>
</feature>
<evidence type="ECO:0000256" key="3">
    <source>
        <dbReference type="ARBA" id="ARBA00023136"/>
    </source>
</evidence>
<feature type="transmembrane region" description="Helical" evidence="4">
    <location>
        <begin position="83"/>
        <end position="104"/>
    </location>
</feature>
<evidence type="ECO:0000259" key="5">
    <source>
        <dbReference type="PROSITE" id="PS50850"/>
    </source>
</evidence>
<keyword evidence="2 4" id="KW-1133">Transmembrane helix</keyword>
<dbReference type="InterPro" id="IPR052714">
    <property type="entry name" value="MFS_Exporter"/>
</dbReference>